<proteinExistence type="predicted"/>
<sequence length="48" mass="5414">MKYIVRYLPISPIYSISTLGQNILKIKTANSQGERSKSSQKLNSMKPT</sequence>
<feature type="region of interest" description="Disordered" evidence="1">
    <location>
        <begin position="29"/>
        <end position="48"/>
    </location>
</feature>
<dbReference type="AlphaFoldDB" id="A0A6C0D703"/>
<protein>
    <submittedName>
        <fullName evidence="2">Uncharacterized protein</fullName>
    </submittedName>
</protein>
<name>A0A6C0D703_9ZZZZ</name>
<organism evidence="2">
    <name type="scientific">viral metagenome</name>
    <dbReference type="NCBI Taxonomy" id="1070528"/>
    <lineage>
        <taxon>unclassified sequences</taxon>
        <taxon>metagenomes</taxon>
        <taxon>organismal metagenomes</taxon>
    </lineage>
</organism>
<evidence type="ECO:0000256" key="1">
    <source>
        <dbReference type="SAM" id="MobiDB-lite"/>
    </source>
</evidence>
<dbReference type="EMBL" id="MN739539">
    <property type="protein sequence ID" value="QHT11914.1"/>
    <property type="molecule type" value="Genomic_DNA"/>
</dbReference>
<evidence type="ECO:0000313" key="2">
    <source>
        <dbReference type="EMBL" id="QHT11914.1"/>
    </source>
</evidence>
<reference evidence="2" key="1">
    <citation type="journal article" date="2020" name="Nature">
        <title>Giant virus diversity and host interactions through global metagenomics.</title>
        <authorList>
            <person name="Schulz F."/>
            <person name="Roux S."/>
            <person name="Paez-Espino D."/>
            <person name="Jungbluth S."/>
            <person name="Walsh D.A."/>
            <person name="Denef V.J."/>
            <person name="McMahon K.D."/>
            <person name="Konstantinidis K.T."/>
            <person name="Eloe-Fadrosh E.A."/>
            <person name="Kyrpides N.C."/>
            <person name="Woyke T."/>
        </authorList>
    </citation>
    <scope>NUCLEOTIDE SEQUENCE</scope>
    <source>
        <strain evidence="2">GVMAG-M-3300023174-124</strain>
    </source>
</reference>
<accession>A0A6C0D703</accession>